<dbReference type="InterPro" id="IPR053258">
    <property type="entry name" value="Ca-permeable_cation_channel"/>
</dbReference>
<reference evidence="2" key="1">
    <citation type="submission" date="2020-09" db="EMBL/GenBank/DDBJ databases">
        <title>Genome-Enabled Discovery of Anthraquinone Biosynthesis in Senna tora.</title>
        <authorList>
            <person name="Kang S.-H."/>
            <person name="Pandey R.P."/>
            <person name="Lee C.-M."/>
            <person name="Sim J.-S."/>
            <person name="Jeong J.-T."/>
            <person name="Choi B.-S."/>
            <person name="Jung M."/>
            <person name="Ginzburg D."/>
            <person name="Zhao K."/>
            <person name="Won S.Y."/>
            <person name="Oh T.-J."/>
            <person name="Yu Y."/>
            <person name="Kim N.-H."/>
            <person name="Lee O.R."/>
            <person name="Lee T.-H."/>
            <person name="Bashyal P."/>
            <person name="Kim T.-S."/>
            <person name="Lee W.-H."/>
            <person name="Kawkins C."/>
            <person name="Kim C.-K."/>
            <person name="Kim J.S."/>
            <person name="Ahn B.O."/>
            <person name="Rhee S.Y."/>
            <person name="Sohng J.K."/>
        </authorList>
    </citation>
    <scope>NUCLEOTIDE SEQUENCE</scope>
    <source>
        <tissue evidence="2">Leaf</tissue>
    </source>
</reference>
<keyword evidence="3" id="KW-1185">Reference proteome</keyword>
<keyword evidence="1" id="KW-0812">Transmembrane</keyword>
<proteinExistence type="predicted"/>
<keyword evidence="1" id="KW-1133">Transmembrane helix</keyword>
<evidence type="ECO:0000313" key="2">
    <source>
        <dbReference type="EMBL" id="KAF7844892.1"/>
    </source>
</evidence>
<dbReference type="PANTHER" id="PTHR34115:SF6">
    <property type="entry name" value="PROTEIN, PUTATIVE-RELATED"/>
    <property type="match status" value="1"/>
</dbReference>
<protein>
    <submittedName>
        <fullName evidence="2">Uncharacterized protein</fullName>
    </submittedName>
</protein>
<dbReference type="AlphaFoldDB" id="A0A835CMV8"/>
<keyword evidence="1" id="KW-0472">Membrane</keyword>
<evidence type="ECO:0000313" key="3">
    <source>
        <dbReference type="Proteomes" id="UP000634136"/>
    </source>
</evidence>
<feature type="transmembrane region" description="Helical" evidence="1">
    <location>
        <begin position="72"/>
        <end position="92"/>
    </location>
</feature>
<name>A0A835CMV8_9FABA</name>
<gene>
    <name evidence="2" type="ORF">G2W53_001797</name>
</gene>
<feature type="transmembrane region" description="Helical" evidence="1">
    <location>
        <begin position="101"/>
        <end position="124"/>
    </location>
</feature>
<organism evidence="2 3">
    <name type="scientific">Senna tora</name>
    <dbReference type="NCBI Taxonomy" id="362788"/>
    <lineage>
        <taxon>Eukaryota</taxon>
        <taxon>Viridiplantae</taxon>
        <taxon>Streptophyta</taxon>
        <taxon>Embryophyta</taxon>
        <taxon>Tracheophyta</taxon>
        <taxon>Spermatophyta</taxon>
        <taxon>Magnoliopsida</taxon>
        <taxon>eudicotyledons</taxon>
        <taxon>Gunneridae</taxon>
        <taxon>Pentapetalae</taxon>
        <taxon>rosids</taxon>
        <taxon>fabids</taxon>
        <taxon>Fabales</taxon>
        <taxon>Fabaceae</taxon>
        <taxon>Caesalpinioideae</taxon>
        <taxon>Cassia clade</taxon>
        <taxon>Senna</taxon>
    </lineage>
</organism>
<dbReference type="Proteomes" id="UP000634136">
    <property type="component" value="Unassembled WGS sequence"/>
</dbReference>
<comment type="caution">
    <text evidence="2">The sequence shown here is derived from an EMBL/GenBank/DDBJ whole genome shotgun (WGS) entry which is preliminary data.</text>
</comment>
<evidence type="ECO:0000256" key="1">
    <source>
        <dbReference type="SAM" id="Phobius"/>
    </source>
</evidence>
<dbReference type="EMBL" id="JAAIUW010000001">
    <property type="protein sequence ID" value="KAF7844892.1"/>
    <property type="molecule type" value="Genomic_DNA"/>
</dbReference>
<dbReference type="PANTHER" id="PTHR34115">
    <property type="entry name" value="PROTEIN, PUTATIVE-RELATED"/>
    <property type="match status" value="1"/>
</dbReference>
<sequence>MVVARGIRRRRGREYHILPLQYVPDAHHIPPRTHHKISSIPWHAGFVFLIPTLLVILQVHSQGSSPLRTHPLNMWIFIICCFFYCFALGFYMKPQNSYQKLLAKVAFISGSLASAALMSVFVVAP</sequence>
<feature type="transmembrane region" description="Helical" evidence="1">
    <location>
        <begin position="40"/>
        <end position="60"/>
    </location>
</feature>
<accession>A0A835CMV8</accession>